<dbReference type="PANTHER" id="PTHR30537:SF74">
    <property type="entry name" value="HTH-TYPE TRANSCRIPTIONAL REGULATOR TRPI"/>
    <property type="match status" value="1"/>
</dbReference>
<feature type="domain" description="HTH lysR-type" evidence="5">
    <location>
        <begin position="10"/>
        <end position="67"/>
    </location>
</feature>
<dbReference type="FunFam" id="1.10.10.10:FF:000001">
    <property type="entry name" value="LysR family transcriptional regulator"/>
    <property type="match status" value="1"/>
</dbReference>
<evidence type="ECO:0000256" key="1">
    <source>
        <dbReference type="ARBA" id="ARBA00009437"/>
    </source>
</evidence>
<dbReference type="GO" id="GO:0003700">
    <property type="term" value="F:DNA-binding transcription factor activity"/>
    <property type="evidence" value="ECO:0007669"/>
    <property type="project" value="InterPro"/>
</dbReference>
<dbReference type="Proteomes" id="UP000494252">
    <property type="component" value="Unassembled WGS sequence"/>
</dbReference>
<dbReference type="InterPro" id="IPR036388">
    <property type="entry name" value="WH-like_DNA-bd_sf"/>
</dbReference>
<keyword evidence="7" id="KW-1185">Reference proteome</keyword>
<gene>
    <name evidence="6" type="primary">gcvA_15</name>
    <name evidence="6" type="ORF">LMG27177_07219</name>
</gene>
<sequence>MKKTIGRTIPSSDALTIFDACVRRMNFTQAGDALGLTQSAVSRQIKDLEEFLNVSLFERSGRHLTLTDSGRDYWEKVVPLLDELEAVTVRIQMRHTLRNSLDLSVAGSFCNRWLIPNLPDFLKENPGILVNVTSRVGPIDLTRSQFDAAIINSPTQPAGTTTAKLFPLTLAAYGAPGLLPGAGKLDAETIASLPLLHLKEMPDAWSDYLAGMGLPNLKVTAASFYSLLLLSCEAALAGLGIALLPPEFVGEDVKAGRLVRLSQHSIQTKYSYWLAWQSTQAESEALLAFRRWLEARCG</sequence>
<organism evidence="6 7">
    <name type="scientific">Paraburkholderia fynbosensis</name>
    <dbReference type="NCBI Taxonomy" id="1200993"/>
    <lineage>
        <taxon>Bacteria</taxon>
        <taxon>Pseudomonadati</taxon>
        <taxon>Pseudomonadota</taxon>
        <taxon>Betaproteobacteria</taxon>
        <taxon>Burkholderiales</taxon>
        <taxon>Burkholderiaceae</taxon>
        <taxon>Paraburkholderia</taxon>
    </lineage>
</organism>
<keyword evidence="4" id="KW-0804">Transcription</keyword>
<dbReference type="Gene3D" id="3.40.190.10">
    <property type="entry name" value="Periplasmic binding protein-like II"/>
    <property type="match status" value="2"/>
</dbReference>
<dbReference type="Pfam" id="PF03466">
    <property type="entry name" value="LysR_substrate"/>
    <property type="match status" value="1"/>
</dbReference>
<evidence type="ECO:0000256" key="2">
    <source>
        <dbReference type="ARBA" id="ARBA00023015"/>
    </source>
</evidence>
<dbReference type="InterPro" id="IPR058163">
    <property type="entry name" value="LysR-type_TF_proteobact-type"/>
</dbReference>
<comment type="similarity">
    <text evidence="1">Belongs to the LysR transcriptional regulatory family.</text>
</comment>
<dbReference type="Gene3D" id="1.10.10.10">
    <property type="entry name" value="Winged helix-like DNA-binding domain superfamily/Winged helix DNA-binding domain"/>
    <property type="match status" value="1"/>
</dbReference>
<dbReference type="Pfam" id="PF00126">
    <property type="entry name" value="HTH_1"/>
    <property type="match status" value="1"/>
</dbReference>
<dbReference type="InterPro" id="IPR005119">
    <property type="entry name" value="LysR_subst-bd"/>
</dbReference>
<accession>A0A6J5H4I1</accession>
<dbReference type="PANTHER" id="PTHR30537">
    <property type="entry name" value="HTH-TYPE TRANSCRIPTIONAL REGULATOR"/>
    <property type="match status" value="1"/>
</dbReference>
<dbReference type="SUPFAM" id="SSF53850">
    <property type="entry name" value="Periplasmic binding protein-like II"/>
    <property type="match status" value="1"/>
</dbReference>
<evidence type="ECO:0000256" key="3">
    <source>
        <dbReference type="ARBA" id="ARBA00023125"/>
    </source>
</evidence>
<dbReference type="SUPFAM" id="SSF46785">
    <property type="entry name" value="Winged helix' DNA-binding domain"/>
    <property type="match status" value="1"/>
</dbReference>
<dbReference type="PROSITE" id="PS50931">
    <property type="entry name" value="HTH_LYSR"/>
    <property type="match status" value="1"/>
</dbReference>
<dbReference type="GO" id="GO:0043565">
    <property type="term" value="F:sequence-specific DNA binding"/>
    <property type="evidence" value="ECO:0007669"/>
    <property type="project" value="TreeGrafter"/>
</dbReference>
<proteinExistence type="inferred from homology"/>
<dbReference type="GO" id="GO:0006351">
    <property type="term" value="P:DNA-templated transcription"/>
    <property type="evidence" value="ECO:0007669"/>
    <property type="project" value="TreeGrafter"/>
</dbReference>
<name>A0A6J5H4I1_9BURK</name>
<evidence type="ECO:0000313" key="7">
    <source>
        <dbReference type="Proteomes" id="UP000494252"/>
    </source>
</evidence>
<dbReference type="EMBL" id="CADIKI010000036">
    <property type="protein sequence ID" value="CAB3810456.1"/>
    <property type="molecule type" value="Genomic_DNA"/>
</dbReference>
<evidence type="ECO:0000259" key="5">
    <source>
        <dbReference type="PROSITE" id="PS50931"/>
    </source>
</evidence>
<evidence type="ECO:0000313" key="6">
    <source>
        <dbReference type="EMBL" id="CAB3810456.1"/>
    </source>
</evidence>
<dbReference type="InterPro" id="IPR000847">
    <property type="entry name" value="LysR_HTH_N"/>
</dbReference>
<reference evidence="6 7" key="1">
    <citation type="submission" date="2020-04" db="EMBL/GenBank/DDBJ databases">
        <authorList>
            <person name="De Canck E."/>
        </authorList>
    </citation>
    <scope>NUCLEOTIDE SEQUENCE [LARGE SCALE GENOMIC DNA]</scope>
    <source>
        <strain evidence="6 7">LMG 27177</strain>
    </source>
</reference>
<dbReference type="AlphaFoldDB" id="A0A6J5H4I1"/>
<dbReference type="PRINTS" id="PR00039">
    <property type="entry name" value="HTHLYSR"/>
</dbReference>
<dbReference type="RefSeq" id="WP_175166178.1">
    <property type="nucleotide sequence ID" value="NZ_CADIKI010000036.1"/>
</dbReference>
<protein>
    <submittedName>
        <fullName evidence="6">Glycine cleavage system transcriptional activator</fullName>
    </submittedName>
</protein>
<keyword evidence="3" id="KW-0238">DNA-binding</keyword>
<keyword evidence="2" id="KW-0805">Transcription regulation</keyword>
<dbReference type="CDD" id="cd08432">
    <property type="entry name" value="PBP2_GcdR_TrpI_HvrB_AmpR_like"/>
    <property type="match status" value="1"/>
</dbReference>
<dbReference type="InterPro" id="IPR036390">
    <property type="entry name" value="WH_DNA-bd_sf"/>
</dbReference>
<evidence type="ECO:0000256" key="4">
    <source>
        <dbReference type="ARBA" id="ARBA00023163"/>
    </source>
</evidence>